<evidence type="ECO:0000256" key="1">
    <source>
        <dbReference type="ARBA" id="ARBA00007734"/>
    </source>
</evidence>
<evidence type="ECO:0000259" key="5">
    <source>
        <dbReference type="Pfam" id="PF01464"/>
    </source>
</evidence>
<reference evidence="6 7" key="1">
    <citation type="submission" date="2016-10" db="EMBL/GenBank/DDBJ databases">
        <authorList>
            <person name="de Groot N.N."/>
        </authorList>
    </citation>
    <scope>NUCLEOTIDE SEQUENCE [LARGE SCALE GENOMIC DNA]</scope>
    <source>
        <strain evidence="6 7">DSM 19548</strain>
    </source>
</reference>
<dbReference type="AlphaFoldDB" id="A0A1I1NYL4"/>
<keyword evidence="3 4" id="KW-0732">Signal</keyword>
<dbReference type="InterPro" id="IPR008258">
    <property type="entry name" value="Transglycosylase_SLT_dom_1"/>
</dbReference>
<dbReference type="GO" id="GO:0008933">
    <property type="term" value="F:peptidoglycan lytic transglycosylase activity"/>
    <property type="evidence" value="ECO:0007669"/>
    <property type="project" value="InterPro"/>
</dbReference>
<evidence type="ECO:0000256" key="4">
    <source>
        <dbReference type="SAM" id="SignalP"/>
    </source>
</evidence>
<dbReference type="Pfam" id="PF01464">
    <property type="entry name" value="SLT"/>
    <property type="match status" value="1"/>
</dbReference>
<dbReference type="GO" id="GO:0042597">
    <property type="term" value="C:periplasmic space"/>
    <property type="evidence" value="ECO:0007669"/>
    <property type="project" value="InterPro"/>
</dbReference>
<dbReference type="EMBL" id="FOLG01000013">
    <property type="protein sequence ID" value="SFD02555.1"/>
    <property type="molecule type" value="Genomic_DNA"/>
</dbReference>
<keyword evidence="7" id="KW-1185">Reference proteome</keyword>
<dbReference type="PANTHER" id="PTHR37423:SF2">
    <property type="entry name" value="MEMBRANE-BOUND LYTIC MUREIN TRANSGLYCOSYLASE C"/>
    <property type="match status" value="1"/>
</dbReference>
<evidence type="ECO:0000256" key="3">
    <source>
        <dbReference type="ARBA" id="ARBA00022729"/>
    </source>
</evidence>
<dbReference type="Gene3D" id="1.10.530.10">
    <property type="match status" value="1"/>
</dbReference>
<dbReference type="GO" id="GO:0004553">
    <property type="term" value="F:hydrolase activity, hydrolyzing O-glycosyl compounds"/>
    <property type="evidence" value="ECO:0007669"/>
    <property type="project" value="InterPro"/>
</dbReference>
<protein>
    <submittedName>
        <fullName evidence="6">Soluble lytic murein transglycosylase</fullName>
    </submittedName>
</protein>
<accession>A0A1I1NYL4</accession>
<name>A0A1I1NYL4_9RHOB</name>
<dbReference type="OrthoDB" id="9815002at2"/>
<feature type="signal peptide" evidence="4">
    <location>
        <begin position="1"/>
        <end position="21"/>
    </location>
</feature>
<comment type="similarity">
    <text evidence="1">Belongs to the transglycosylase Slt family.</text>
</comment>
<dbReference type="STRING" id="441112.SAMN04488094_11388"/>
<dbReference type="SUPFAM" id="SSF48435">
    <property type="entry name" value="Bacterial muramidases"/>
    <property type="match status" value="1"/>
</dbReference>
<evidence type="ECO:0000313" key="7">
    <source>
        <dbReference type="Proteomes" id="UP000198728"/>
    </source>
</evidence>
<dbReference type="InterPro" id="IPR023346">
    <property type="entry name" value="Lysozyme-like_dom_sf"/>
</dbReference>
<organism evidence="6 7">
    <name type="scientific">Tropicimonas isoalkanivorans</name>
    <dbReference type="NCBI Taxonomy" id="441112"/>
    <lineage>
        <taxon>Bacteria</taxon>
        <taxon>Pseudomonadati</taxon>
        <taxon>Pseudomonadota</taxon>
        <taxon>Alphaproteobacteria</taxon>
        <taxon>Rhodobacterales</taxon>
        <taxon>Roseobacteraceae</taxon>
        <taxon>Tropicimonas</taxon>
    </lineage>
</organism>
<gene>
    <name evidence="6" type="ORF">SAMN04488094_11388</name>
</gene>
<dbReference type="PROSITE" id="PS00922">
    <property type="entry name" value="TRANSGLYCOSYLASE"/>
    <property type="match status" value="1"/>
</dbReference>
<dbReference type="Gene3D" id="1.25.20.10">
    <property type="entry name" value="Bacterial muramidases"/>
    <property type="match status" value="1"/>
</dbReference>
<feature type="domain" description="Transglycosylase SLT" evidence="5">
    <location>
        <begin position="494"/>
        <end position="593"/>
    </location>
</feature>
<feature type="chain" id="PRO_5011755820" evidence="4">
    <location>
        <begin position="22"/>
        <end position="650"/>
    </location>
</feature>
<dbReference type="Proteomes" id="UP000198728">
    <property type="component" value="Unassembled WGS sequence"/>
</dbReference>
<dbReference type="InterPro" id="IPR008939">
    <property type="entry name" value="Lytic_TGlycosylase_superhlx_U"/>
</dbReference>
<evidence type="ECO:0000256" key="2">
    <source>
        <dbReference type="ARBA" id="ARBA00009387"/>
    </source>
</evidence>
<dbReference type="InterPro" id="IPR000189">
    <property type="entry name" value="Transglyc_AS"/>
</dbReference>
<comment type="similarity">
    <text evidence="2">Belongs to the virb1 family.</text>
</comment>
<proteinExistence type="inferred from homology"/>
<dbReference type="GO" id="GO:0016020">
    <property type="term" value="C:membrane"/>
    <property type="evidence" value="ECO:0007669"/>
    <property type="project" value="InterPro"/>
</dbReference>
<dbReference type="RefSeq" id="WP_093362164.1">
    <property type="nucleotide sequence ID" value="NZ_FOLG01000013.1"/>
</dbReference>
<dbReference type="SUPFAM" id="SSF53955">
    <property type="entry name" value="Lysozyme-like"/>
    <property type="match status" value="1"/>
</dbReference>
<dbReference type="PANTHER" id="PTHR37423">
    <property type="entry name" value="SOLUBLE LYTIC MUREIN TRANSGLYCOSYLASE-RELATED"/>
    <property type="match status" value="1"/>
</dbReference>
<dbReference type="CDD" id="cd13401">
    <property type="entry name" value="Slt70-like"/>
    <property type="match status" value="1"/>
</dbReference>
<evidence type="ECO:0000313" key="6">
    <source>
        <dbReference type="EMBL" id="SFD02555.1"/>
    </source>
</evidence>
<sequence>MRRVTPFLLFFIVWLPLQSAAAQSSQAEALSQALNQVRAANWRAAAVAANGAGTVGRDIVEWHRLRQGGQATFDAYRDFISRHPDWPGLSLLRTRGEGSIPEDAAPSEVLAYFDGDLPETGTGVVRVVQAHLALGQQGDAEALAVMAWRARSLSPETEDVLLGLFGDLLKRHNTERLDELLWRGETGAAQRMLPRVPEDWQALAEARMALATMAPGVDKRIEAVPAALAEDAGLAYERFNWRIRKGRGDDAIAFMAQRSTSPDSLGRPEKWANWRRIFARRLMRDGKAPEAYALASQHFLVEGSDFADLEWLSGFIALRFLADPELALLHFDRFAEAVRTPISLGRAGYWRGRALTALGDDAGAQEAFAEGAKYQTSYYGLLSAEAAGLPMDPDLAGRETFEDGKAEALTDRAVVKAGLLLLEAGETALAERFLTQTAEEWPRQEVGALAAQLMDRGETHIALMLAKRAAGGGVVLPAAYFPLSRHMDRDLPIPREWALAIARRESEFDPVVVSPAGARGLMQLMPGTARDVAFEIKVPYDRDGLTRRPDYNVTLGTKYLSGLFEVFGEAPVLVSVGYNAGPGRSVDWVSRFGDPRSPEVDIIDWVEMIPFRETRNYVMRVSESILIYRARLSGKTGEAPVAMTAFLREG</sequence>
<dbReference type="GO" id="GO:0000270">
    <property type="term" value="P:peptidoglycan metabolic process"/>
    <property type="evidence" value="ECO:0007669"/>
    <property type="project" value="InterPro"/>
</dbReference>